<feature type="compositionally biased region" description="Low complexity" evidence="1">
    <location>
        <begin position="72"/>
        <end position="91"/>
    </location>
</feature>
<organism evidence="2 3">
    <name type="scientific">Romanomermis culicivorax</name>
    <name type="common">Nematode worm</name>
    <dbReference type="NCBI Taxonomy" id="13658"/>
    <lineage>
        <taxon>Eukaryota</taxon>
        <taxon>Metazoa</taxon>
        <taxon>Ecdysozoa</taxon>
        <taxon>Nematoda</taxon>
        <taxon>Enoplea</taxon>
        <taxon>Dorylaimia</taxon>
        <taxon>Mermithida</taxon>
        <taxon>Mermithoidea</taxon>
        <taxon>Mermithidae</taxon>
        <taxon>Romanomermis</taxon>
    </lineage>
</organism>
<feature type="region of interest" description="Disordered" evidence="1">
    <location>
        <begin position="70"/>
        <end position="91"/>
    </location>
</feature>
<dbReference type="AlphaFoldDB" id="A0A915L9R1"/>
<dbReference type="Proteomes" id="UP000887565">
    <property type="component" value="Unplaced"/>
</dbReference>
<reference evidence="3" key="1">
    <citation type="submission" date="2022-11" db="UniProtKB">
        <authorList>
            <consortium name="WormBaseParasite"/>
        </authorList>
    </citation>
    <scope>IDENTIFICATION</scope>
</reference>
<evidence type="ECO:0000256" key="1">
    <source>
        <dbReference type="SAM" id="MobiDB-lite"/>
    </source>
</evidence>
<dbReference type="WBParaSite" id="nRc.2.0.1.t46491-RA">
    <property type="protein sequence ID" value="nRc.2.0.1.t46491-RA"/>
    <property type="gene ID" value="nRc.2.0.1.g46491"/>
</dbReference>
<proteinExistence type="predicted"/>
<name>A0A915L9R1_ROMCU</name>
<accession>A0A915L9R1</accession>
<evidence type="ECO:0000313" key="2">
    <source>
        <dbReference type="Proteomes" id="UP000887565"/>
    </source>
</evidence>
<sequence length="91" mass="10355">MTIITITNIRDIMLLSKVYPKTNSPFIFKCASESKKTNHTPTFSFLQDVVPTVIAYLKKWTIYSKMSKFNTSCSPPFSSSSYKKNKSSNSK</sequence>
<keyword evidence="2" id="KW-1185">Reference proteome</keyword>
<evidence type="ECO:0000313" key="3">
    <source>
        <dbReference type="WBParaSite" id="nRc.2.0.1.t46491-RA"/>
    </source>
</evidence>
<protein>
    <submittedName>
        <fullName evidence="3">Uncharacterized protein</fullName>
    </submittedName>
</protein>